<sequence>MNTRKQKNKREQHLINELCFLMNKKKIYTQKLIDPLSVMVGVFTFPAMYKILSLIYQTDGRTAIHLLRNDVGGDSWVLIYIMFFSITALIYLKNLIRKDEKKAEEQLIQEAKKQLDNPNIKAVLSLLEKV</sequence>
<name>A0AA40ZR78_9BACT</name>
<dbReference type="Proteomes" id="UP000698924">
    <property type="component" value="Unassembled WGS sequence"/>
</dbReference>
<evidence type="ECO:0000256" key="1">
    <source>
        <dbReference type="SAM" id="Phobius"/>
    </source>
</evidence>
<dbReference type="RefSeq" id="WP_218417841.1">
    <property type="nucleotide sequence ID" value="NZ_JAAZTS010000001.1"/>
</dbReference>
<evidence type="ECO:0008006" key="4">
    <source>
        <dbReference type="Google" id="ProtNLM"/>
    </source>
</evidence>
<gene>
    <name evidence="2" type="ORF">H6D15_00515</name>
</gene>
<keyword evidence="3" id="KW-1185">Reference proteome</keyword>
<dbReference type="EMBL" id="JACJMO010000001">
    <property type="protein sequence ID" value="MBM6856100.1"/>
    <property type="molecule type" value="Genomic_DNA"/>
</dbReference>
<keyword evidence="1" id="KW-0812">Transmembrane</keyword>
<dbReference type="AlphaFoldDB" id="A0AA40ZR78"/>
<keyword evidence="1" id="KW-1133">Transmembrane helix</keyword>
<feature type="transmembrane region" description="Helical" evidence="1">
    <location>
        <begin position="32"/>
        <end position="56"/>
    </location>
</feature>
<organism evidence="2 3">
    <name type="scientific">Caecibacteroides pullorum</name>
    <dbReference type="NCBI Taxonomy" id="2725562"/>
    <lineage>
        <taxon>Bacteria</taxon>
        <taxon>Pseudomonadati</taxon>
        <taxon>Bacteroidota</taxon>
        <taxon>Bacteroidia</taxon>
        <taxon>Bacteroidales</taxon>
        <taxon>Bacteroidaceae</taxon>
        <taxon>Caecibacteroides</taxon>
    </lineage>
</organism>
<feature type="transmembrane region" description="Helical" evidence="1">
    <location>
        <begin position="76"/>
        <end position="92"/>
    </location>
</feature>
<evidence type="ECO:0000313" key="2">
    <source>
        <dbReference type="EMBL" id="MBM6856100.1"/>
    </source>
</evidence>
<keyword evidence="1" id="KW-0472">Membrane</keyword>
<protein>
    <recommendedName>
        <fullName evidence="4">Integral membrane protein</fullName>
    </recommendedName>
</protein>
<reference evidence="2 3" key="1">
    <citation type="journal article" date="2021" name="Sci. Rep.">
        <title>The distribution of antibiotic resistance genes in chicken gut microbiota commensals.</title>
        <authorList>
            <person name="Juricova H."/>
            <person name="Matiasovicova J."/>
            <person name="Kubasova T."/>
            <person name="Cejkova D."/>
            <person name="Rychlik I."/>
        </authorList>
    </citation>
    <scope>NUCLEOTIDE SEQUENCE [LARGE SCALE GENOMIC DNA]</scope>
    <source>
        <strain evidence="2 3">An421</strain>
    </source>
</reference>
<proteinExistence type="predicted"/>
<accession>A0AA40ZR78</accession>
<comment type="caution">
    <text evidence="2">The sequence shown here is derived from an EMBL/GenBank/DDBJ whole genome shotgun (WGS) entry which is preliminary data.</text>
</comment>
<evidence type="ECO:0000313" key="3">
    <source>
        <dbReference type="Proteomes" id="UP000698924"/>
    </source>
</evidence>